<dbReference type="SUPFAM" id="SSF51197">
    <property type="entry name" value="Clavaminate synthase-like"/>
    <property type="match status" value="1"/>
</dbReference>
<dbReference type="Pfam" id="PF02668">
    <property type="entry name" value="TauD"/>
    <property type="match status" value="1"/>
</dbReference>
<evidence type="ECO:0000256" key="4">
    <source>
        <dbReference type="ARBA" id="ARBA00023002"/>
    </source>
</evidence>
<dbReference type="Gene3D" id="3.60.130.10">
    <property type="entry name" value="Clavaminate synthase-like"/>
    <property type="match status" value="1"/>
</dbReference>
<organism evidence="7 8">
    <name type="scientific">Phenylobacterium kunshanense</name>
    <dbReference type="NCBI Taxonomy" id="1445034"/>
    <lineage>
        <taxon>Bacteria</taxon>
        <taxon>Pseudomonadati</taxon>
        <taxon>Pseudomonadota</taxon>
        <taxon>Alphaproteobacteria</taxon>
        <taxon>Caulobacterales</taxon>
        <taxon>Caulobacteraceae</taxon>
        <taxon>Phenylobacterium</taxon>
    </lineage>
</organism>
<feature type="domain" description="TauD/TfdA-like" evidence="6">
    <location>
        <begin position="8"/>
        <end position="270"/>
    </location>
</feature>
<proteinExistence type="inferred from homology"/>
<keyword evidence="2" id="KW-0479">Metal-binding</keyword>
<sequence>MTTTTLRIRPLEGCGAMVEGLDVRQASDQDIKALREAIFHRGVVFLREQTLTPEDQIAFARRIAPIVVNRYFPKTEKHPEIAKVEKSETQVTNIGGGWHTDHSYDAAPAMGSVLLAVDTPPSGGDTLFADMYAAYEALPPSTRARISRLRARHASAHVFGEGGGYARSDRPELSGHAETPEAVHPVVITHPGSGRQALYVNPAFTVEIVGVPPEESRALLLELYEHAVQPRFVRRFQWRPGSMAIWDNRCTWHNAMNDYQGHRRLMHRITLDGVPLAA</sequence>
<name>A0A328BR94_9CAUL</name>
<comment type="caution">
    <text evidence="7">The sequence shown here is derived from an EMBL/GenBank/DDBJ whole genome shotgun (WGS) entry which is preliminary data.</text>
</comment>
<keyword evidence="3 7" id="KW-0223">Dioxygenase</keyword>
<dbReference type="PANTHER" id="PTHR30468:SF1">
    <property type="entry name" value="ALPHA-KETOGLUTARATE-DEPENDENT SULFONATE DIOXYGENASE"/>
    <property type="match status" value="1"/>
</dbReference>
<dbReference type="RefSeq" id="WP_111274028.1">
    <property type="nucleotide sequence ID" value="NZ_QFYS01000001.1"/>
</dbReference>
<evidence type="ECO:0000256" key="3">
    <source>
        <dbReference type="ARBA" id="ARBA00022964"/>
    </source>
</evidence>
<keyword evidence="5" id="KW-0408">Iron</keyword>
<reference evidence="7 8" key="1">
    <citation type="submission" date="2018-05" db="EMBL/GenBank/DDBJ databases">
        <authorList>
            <person name="Lanie J.A."/>
            <person name="Ng W.-L."/>
            <person name="Kazmierczak K.M."/>
            <person name="Andrzejewski T.M."/>
            <person name="Davidsen T.M."/>
            <person name="Wayne K.J."/>
            <person name="Tettelin H."/>
            <person name="Glass J.I."/>
            <person name="Rusch D."/>
            <person name="Podicherti R."/>
            <person name="Tsui H.-C.T."/>
            <person name="Winkler M.E."/>
        </authorList>
    </citation>
    <scope>NUCLEOTIDE SEQUENCE [LARGE SCALE GENOMIC DNA]</scope>
    <source>
        <strain evidence="7 8">BUT-10</strain>
    </source>
</reference>
<evidence type="ECO:0000313" key="7">
    <source>
        <dbReference type="EMBL" id="RAK68536.1"/>
    </source>
</evidence>
<keyword evidence="8" id="KW-1185">Reference proteome</keyword>
<dbReference type="PANTHER" id="PTHR30468">
    <property type="entry name" value="ALPHA-KETOGLUTARATE-DEPENDENT SULFONATE DIOXYGENASE"/>
    <property type="match status" value="1"/>
</dbReference>
<dbReference type="InterPro" id="IPR051323">
    <property type="entry name" value="AtsK-like"/>
</dbReference>
<dbReference type="Proteomes" id="UP000249524">
    <property type="component" value="Unassembled WGS sequence"/>
</dbReference>
<gene>
    <name evidence="7" type="ORF">DJ019_00460</name>
</gene>
<evidence type="ECO:0000256" key="2">
    <source>
        <dbReference type="ARBA" id="ARBA00022723"/>
    </source>
</evidence>
<evidence type="ECO:0000313" key="8">
    <source>
        <dbReference type="Proteomes" id="UP000249524"/>
    </source>
</evidence>
<dbReference type="GO" id="GO:0005737">
    <property type="term" value="C:cytoplasm"/>
    <property type="evidence" value="ECO:0007669"/>
    <property type="project" value="TreeGrafter"/>
</dbReference>
<dbReference type="GO" id="GO:0016706">
    <property type="term" value="F:2-oxoglutarate-dependent dioxygenase activity"/>
    <property type="evidence" value="ECO:0007669"/>
    <property type="project" value="UniProtKB-ARBA"/>
</dbReference>
<dbReference type="InterPro" id="IPR003819">
    <property type="entry name" value="TauD/TfdA-like"/>
</dbReference>
<dbReference type="EMBL" id="QFYS01000001">
    <property type="protein sequence ID" value="RAK68536.1"/>
    <property type="molecule type" value="Genomic_DNA"/>
</dbReference>
<comment type="similarity">
    <text evidence="1">Belongs to the TfdA dioxygenase family.</text>
</comment>
<protein>
    <submittedName>
        <fullName evidence="7">TauD/TfdA family dioxygenase</fullName>
    </submittedName>
</protein>
<evidence type="ECO:0000259" key="6">
    <source>
        <dbReference type="Pfam" id="PF02668"/>
    </source>
</evidence>
<evidence type="ECO:0000256" key="5">
    <source>
        <dbReference type="ARBA" id="ARBA00023004"/>
    </source>
</evidence>
<dbReference type="AlphaFoldDB" id="A0A328BR94"/>
<keyword evidence="4" id="KW-0560">Oxidoreductase</keyword>
<accession>A0A328BR94</accession>
<evidence type="ECO:0000256" key="1">
    <source>
        <dbReference type="ARBA" id="ARBA00005896"/>
    </source>
</evidence>
<dbReference type="InterPro" id="IPR042098">
    <property type="entry name" value="TauD-like_sf"/>
</dbReference>
<dbReference type="OrthoDB" id="7209371at2"/>
<dbReference type="GO" id="GO:0046872">
    <property type="term" value="F:metal ion binding"/>
    <property type="evidence" value="ECO:0007669"/>
    <property type="project" value="UniProtKB-KW"/>
</dbReference>